<evidence type="ECO:0000256" key="5">
    <source>
        <dbReference type="SAM" id="SignalP"/>
    </source>
</evidence>
<comment type="similarity">
    <text evidence="1">Belongs to the type-B carboxylesterase/lipase family.</text>
</comment>
<dbReference type="Proteomes" id="UP000694393">
    <property type="component" value="Unplaced"/>
</dbReference>
<keyword evidence="3" id="KW-0378">Hydrolase</keyword>
<dbReference type="PANTHER" id="PTHR43918:SF4">
    <property type="entry name" value="CARBOXYLIC ESTER HYDROLASE"/>
    <property type="match status" value="1"/>
</dbReference>
<dbReference type="GO" id="GO:0006581">
    <property type="term" value="P:acetylcholine catabolic process"/>
    <property type="evidence" value="ECO:0007669"/>
    <property type="project" value="TreeGrafter"/>
</dbReference>
<reference evidence="7" key="2">
    <citation type="submission" date="2025-09" db="UniProtKB">
        <authorList>
            <consortium name="Ensembl"/>
        </authorList>
    </citation>
    <scope>IDENTIFICATION</scope>
</reference>
<dbReference type="InterPro" id="IPR000997">
    <property type="entry name" value="Cholinesterase"/>
</dbReference>
<evidence type="ECO:0000313" key="8">
    <source>
        <dbReference type="Proteomes" id="UP000694393"/>
    </source>
</evidence>
<feature type="domain" description="Carboxylesterase type B" evidence="6">
    <location>
        <begin position="49"/>
        <end position="492"/>
    </location>
</feature>
<evidence type="ECO:0000256" key="1">
    <source>
        <dbReference type="ARBA" id="ARBA00005964"/>
    </source>
</evidence>
<organism evidence="7 8">
    <name type="scientific">Pelusios castaneus</name>
    <name type="common">West African mud turtle</name>
    <dbReference type="NCBI Taxonomy" id="367368"/>
    <lineage>
        <taxon>Eukaryota</taxon>
        <taxon>Metazoa</taxon>
        <taxon>Chordata</taxon>
        <taxon>Craniata</taxon>
        <taxon>Vertebrata</taxon>
        <taxon>Euteleostomi</taxon>
        <taxon>Archelosauria</taxon>
        <taxon>Testudinata</taxon>
        <taxon>Testudines</taxon>
        <taxon>Pleurodira</taxon>
        <taxon>Pelomedusidae</taxon>
        <taxon>Pelusios</taxon>
    </lineage>
</organism>
<proteinExistence type="inferred from homology"/>
<reference evidence="7" key="1">
    <citation type="submission" date="2025-08" db="UniProtKB">
        <authorList>
            <consortium name="Ensembl"/>
        </authorList>
    </citation>
    <scope>IDENTIFICATION</scope>
</reference>
<dbReference type="GO" id="GO:0005886">
    <property type="term" value="C:plasma membrane"/>
    <property type="evidence" value="ECO:0007669"/>
    <property type="project" value="TreeGrafter"/>
</dbReference>
<dbReference type="GO" id="GO:0019695">
    <property type="term" value="P:choline metabolic process"/>
    <property type="evidence" value="ECO:0007669"/>
    <property type="project" value="TreeGrafter"/>
</dbReference>
<dbReference type="PROSITE" id="PS00941">
    <property type="entry name" value="CARBOXYLESTERASE_B_2"/>
    <property type="match status" value="1"/>
</dbReference>
<dbReference type="InterPro" id="IPR050654">
    <property type="entry name" value="AChE-related_enzymes"/>
</dbReference>
<keyword evidence="4" id="KW-1015">Disulfide bond</keyword>
<dbReference type="PANTHER" id="PTHR43918">
    <property type="entry name" value="ACETYLCHOLINESTERASE"/>
    <property type="match status" value="1"/>
</dbReference>
<evidence type="ECO:0000256" key="3">
    <source>
        <dbReference type="ARBA" id="ARBA00022801"/>
    </source>
</evidence>
<name>A0A8C8RLY8_9SAUR</name>
<dbReference type="InterPro" id="IPR029058">
    <property type="entry name" value="AB_hydrolase_fold"/>
</dbReference>
<dbReference type="InterPro" id="IPR002018">
    <property type="entry name" value="CarbesteraseB"/>
</dbReference>
<keyword evidence="2" id="KW-0719">Serine esterase</keyword>
<keyword evidence="5" id="KW-0732">Signal</keyword>
<evidence type="ECO:0000256" key="2">
    <source>
        <dbReference type="ARBA" id="ARBA00022487"/>
    </source>
</evidence>
<dbReference type="PRINTS" id="PR00878">
    <property type="entry name" value="CHOLNESTRASE"/>
</dbReference>
<feature type="signal peptide" evidence="5">
    <location>
        <begin position="1"/>
        <end position="42"/>
    </location>
</feature>
<evidence type="ECO:0000256" key="4">
    <source>
        <dbReference type="ARBA" id="ARBA00023157"/>
    </source>
</evidence>
<dbReference type="InterPro" id="IPR019819">
    <property type="entry name" value="Carboxylesterase_B_CS"/>
</dbReference>
<feature type="chain" id="PRO_5034585163" description="Carboxylesterase type B domain-containing protein" evidence="5">
    <location>
        <begin position="43"/>
        <end position="579"/>
    </location>
</feature>
<evidence type="ECO:0000259" key="6">
    <source>
        <dbReference type="Pfam" id="PF00135"/>
    </source>
</evidence>
<dbReference type="GO" id="GO:0005615">
    <property type="term" value="C:extracellular space"/>
    <property type="evidence" value="ECO:0007669"/>
    <property type="project" value="TreeGrafter"/>
</dbReference>
<evidence type="ECO:0000313" key="7">
    <source>
        <dbReference type="Ensembl" id="ENSPCEP00000006803.1"/>
    </source>
</evidence>
<accession>A0A8C8RLY8</accession>
<dbReference type="GO" id="GO:0003990">
    <property type="term" value="F:acetylcholinesterase activity"/>
    <property type="evidence" value="ECO:0007669"/>
    <property type="project" value="TreeGrafter"/>
</dbReference>
<sequence>MHIWELSRTGKSEWNRPESCIFYLWPGLLCLLLLSQPGPSSSSKDDDGTRVLTTSGPIRGKQLQAGSGTVTAFLGVPYAEPPVGALRFQKPRPHKPWSHVLEATNFGNACVQSPLTGYPQAETFTPKMPQSEDCLFLNIWVPHPWPPIPAPVIVWIHGGGFFSGAASLDIYDGRILAATSNVIVASMNYRLGALGFLSLPPAAPGNAGLWDQHLALRWLWDNAATFGGDSSQFIIEGQDAGAASVGFHLLSPESRPLFAIAALVSGAPIAPWAWISLSEAKKRGQMLGKLLGCSNDNTTALVGCLQGKEPTLFPKYEFSILNLKKRLELPFVPTPDGDFLPDTPPRLLQAKHGQPKTIGAGFTANEGSDILYIAAPELNLENASSIGWKELLHVVRLVVPEVPEEAIQAVAQRYSQEAEDQGEAKYRWAMDQIVGDYLFVCPVAEMVKRVAEAGSPVYTYYFAHRSSSLSTPEWTGVPHNSDVPYQFGTLASMGGANRNPPQSSYTSEPDHESRLVQYSYGSQKCGFFQLLFSKATSTIFLQARSCSLPRLQAEGGHLSSLKPVLSVPLDAMERDNHLP</sequence>
<dbReference type="Gene3D" id="3.40.50.1820">
    <property type="entry name" value="alpha/beta hydrolase"/>
    <property type="match status" value="1"/>
</dbReference>
<dbReference type="Pfam" id="PF00135">
    <property type="entry name" value="COesterase"/>
    <property type="match status" value="1"/>
</dbReference>
<dbReference type="AlphaFoldDB" id="A0A8C8RLY8"/>
<keyword evidence="8" id="KW-1185">Reference proteome</keyword>
<dbReference type="FunFam" id="3.40.50.1820:FF:000029">
    <property type="entry name" value="Acetylcholinesterase"/>
    <property type="match status" value="1"/>
</dbReference>
<dbReference type="SUPFAM" id="SSF53474">
    <property type="entry name" value="alpha/beta-Hydrolases"/>
    <property type="match status" value="1"/>
</dbReference>
<protein>
    <recommendedName>
        <fullName evidence="6">Carboxylesterase type B domain-containing protein</fullName>
    </recommendedName>
</protein>
<dbReference type="Ensembl" id="ENSPCET00000007044.1">
    <property type="protein sequence ID" value="ENSPCEP00000006803.1"/>
    <property type="gene ID" value="ENSPCEG00000005471.1"/>
</dbReference>